<reference evidence="1" key="1">
    <citation type="journal article" date="2014" name="Front. Microbiol.">
        <title>High frequency of phylogenetically diverse reductive dehalogenase-homologous genes in deep subseafloor sedimentary metagenomes.</title>
        <authorList>
            <person name="Kawai M."/>
            <person name="Futagami T."/>
            <person name="Toyoda A."/>
            <person name="Takaki Y."/>
            <person name="Nishi S."/>
            <person name="Hori S."/>
            <person name="Arai W."/>
            <person name="Tsubouchi T."/>
            <person name="Morono Y."/>
            <person name="Uchiyama I."/>
            <person name="Ito T."/>
            <person name="Fujiyama A."/>
            <person name="Inagaki F."/>
            <person name="Takami H."/>
        </authorList>
    </citation>
    <scope>NUCLEOTIDE SEQUENCE</scope>
    <source>
        <strain evidence="1">Expedition CK06-06</strain>
    </source>
</reference>
<evidence type="ECO:0000313" key="1">
    <source>
        <dbReference type="EMBL" id="GAG53716.1"/>
    </source>
</evidence>
<organism evidence="1">
    <name type="scientific">marine sediment metagenome</name>
    <dbReference type="NCBI Taxonomy" id="412755"/>
    <lineage>
        <taxon>unclassified sequences</taxon>
        <taxon>metagenomes</taxon>
        <taxon>ecological metagenomes</taxon>
    </lineage>
</organism>
<sequence length="68" mass="8206">MTVCNFGEITMVKKERRKKKNKETRKEVRLKRFLCKIRTKERGIPVYIQQIGYCKYCCSKYETCFGKS</sequence>
<protein>
    <submittedName>
        <fullName evidence="1">Uncharacterized protein</fullName>
    </submittedName>
</protein>
<name>X1A0A5_9ZZZZ</name>
<comment type="caution">
    <text evidence="1">The sequence shown here is derived from an EMBL/GenBank/DDBJ whole genome shotgun (WGS) entry which is preliminary data.</text>
</comment>
<dbReference type="AlphaFoldDB" id="X1A0A5"/>
<dbReference type="EMBL" id="BART01007028">
    <property type="protein sequence ID" value="GAG53716.1"/>
    <property type="molecule type" value="Genomic_DNA"/>
</dbReference>
<accession>X1A0A5</accession>
<gene>
    <name evidence="1" type="ORF">S01H4_16044</name>
</gene>
<proteinExistence type="predicted"/>